<dbReference type="SUPFAM" id="SSF53448">
    <property type="entry name" value="Nucleotide-diphospho-sugar transferases"/>
    <property type="match status" value="1"/>
</dbReference>
<protein>
    <submittedName>
        <fullName evidence="2">Glycosyl transferase</fullName>
    </submittedName>
</protein>
<dbReference type="PANTHER" id="PTHR43685">
    <property type="entry name" value="GLYCOSYLTRANSFERASE"/>
    <property type="match status" value="1"/>
</dbReference>
<proteinExistence type="predicted"/>
<dbReference type="Proteomes" id="UP000076481">
    <property type="component" value="Unassembled WGS sequence"/>
</dbReference>
<dbReference type="Pfam" id="PF00535">
    <property type="entry name" value="Glycos_transf_2"/>
    <property type="match status" value="1"/>
</dbReference>
<evidence type="ECO:0000259" key="1">
    <source>
        <dbReference type="Pfam" id="PF00535"/>
    </source>
</evidence>
<dbReference type="InterPro" id="IPR050834">
    <property type="entry name" value="Glycosyltransf_2"/>
</dbReference>
<dbReference type="PANTHER" id="PTHR43685:SF2">
    <property type="entry name" value="GLYCOSYLTRANSFERASE 2-LIKE DOMAIN-CONTAINING PROTEIN"/>
    <property type="match status" value="1"/>
</dbReference>
<dbReference type="AlphaFoldDB" id="A0A165MBR1"/>
<sequence>MMFAPLPAVSVVMAAYNRAHLIPEAIESLTRQTFSSWELIVVDDGSTDGTFEALSPWLEAYPAIRYMKHSNRKAPLSRNAGIQASFGRYVTFLDSDDIYLPDHLGSRMALMQSPGAPDLITGGFRCPAGTMVRDRHNPDKLIDVRQCILGGTFFGLREVFMDLEGFRGLDYAEDTDLWERAGEKWKKACIESPETYVYRQSPDSITLQYKQP</sequence>
<name>A0A165MBR1_PELLU</name>
<dbReference type="GO" id="GO:0016740">
    <property type="term" value="F:transferase activity"/>
    <property type="evidence" value="ECO:0007669"/>
    <property type="project" value="UniProtKB-KW"/>
</dbReference>
<gene>
    <name evidence="2" type="ORF">A3K90_04355</name>
</gene>
<accession>A0A165MBR1</accession>
<dbReference type="RefSeq" id="WP_303680784.1">
    <property type="nucleotide sequence ID" value="NZ_LVWG01000013.1"/>
</dbReference>
<organism evidence="2 3">
    <name type="scientific">Pelodictyon luteolum</name>
    <dbReference type="NCBI Taxonomy" id="1100"/>
    <lineage>
        <taxon>Bacteria</taxon>
        <taxon>Pseudomonadati</taxon>
        <taxon>Chlorobiota</taxon>
        <taxon>Chlorobiia</taxon>
        <taxon>Chlorobiales</taxon>
        <taxon>Chlorobiaceae</taxon>
        <taxon>Chlorobium/Pelodictyon group</taxon>
        <taxon>Pelodictyon</taxon>
    </lineage>
</organism>
<dbReference type="InterPro" id="IPR001173">
    <property type="entry name" value="Glyco_trans_2-like"/>
</dbReference>
<dbReference type="InterPro" id="IPR029044">
    <property type="entry name" value="Nucleotide-diphossugar_trans"/>
</dbReference>
<reference evidence="2 3" key="1">
    <citation type="submission" date="2016-03" db="EMBL/GenBank/DDBJ databases">
        <title>Speciation and ecological success in dimly lit waters: horizontal gene transfer in a green sulfur bacteria bloom unveiled by metagenomic assembly.</title>
        <authorList>
            <person name="Llorens-Mares T."/>
            <person name="Liu Z."/>
            <person name="Allen L.Z."/>
            <person name="Rusch D.B."/>
            <person name="Craig M.T."/>
            <person name="Dupont C.L."/>
            <person name="Bryant D.A."/>
            <person name="Casamayor E.O."/>
        </authorList>
    </citation>
    <scope>NUCLEOTIDE SEQUENCE [LARGE SCALE GENOMIC DNA]</scope>
    <source>
        <strain evidence="2">CIII</strain>
    </source>
</reference>
<comment type="caution">
    <text evidence="2">The sequence shown here is derived from an EMBL/GenBank/DDBJ whole genome shotgun (WGS) entry which is preliminary data.</text>
</comment>
<dbReference type="Gene3D" id="3.90.550.10">
    <property type="entry name" value="Spore Coat Polysaccharide Biosynthesis Protein SpsA, Chain A"/>
    <property type="match status" value="1"/>
</dbReference>
<feature type="domain" description="Glycosyltransferase 2-like" evidence="1">
    <location>
        <begin position="10"/>
        <end position="127"/>
    </location>
</feature>
<evidence type="ECO:0000313" key="2">
    <source>
        <dbReference type="EMBL" id="KZK75053.1"/>
    </source>
</evidence>
<dbReference type="CDD" id="cd00761">
    <property type="entry name" value="Glyco_tranf_GTA_type"/>
    <property type="match status" value="1"/>
</dbReference>
<keyword evidence="2" id="KW-0808">Transferase</keyword>
<evidence type="ECO:0000313" key="3">
    <source>
        <dbReference type="Proteomes" id="UP000076481"/>
    </source>
</evidence>
<dbReference type="EMBL" id="LVWG01000013">
    <property type="protein sequence ID" value="KZK75053.1"/>
    <property type="molecule type" value="Genomic_DNA"/>
</dbReference>